<gene>
    <name evidence="1" type="ORF">ZEAMMB73_Zm00001d044793</name>
</gene>
<reference evidence="1" key="1">
    <citation type="submission" date="2015-12" db="EMBL/GenBank/DDBJ databases">
        <title>Update maize B73 reference genome by single molecule sequencing technologies.</title>
        <authorList>
            <consortium name="Maize Genome Sequencing Project"/>
            <person name="Ware D."/>
        </authorList>
    </citation>
    <scope>NUCLEOTIDE SEQUENCE</scope>
    <source>
        <tissue evidence="1">Seedling</tissue>
    </source>
</reference>
<name>A0A1D6NRG5_MAIZE</name>
<proteinExistence type="predicted"/>
<protein>
    <submittedName>
        <fullName evidence="1">Integral membrane protein</fullName>
    </submittedName>
</protein>
<evidence type="ECO:0000313" key="1">
    <source>
        <dbReference type="EMBL" id="AQL00893.1"/>
    </source>
</evidence>
<organism evidence="1">
    <name type="scientific">Zea mays</name>
    <name type="common">Maize</name>
    <dbReference type="NCBI Taxonomy" id="4577"/>
    <lineage>
        <taxon>Eukaryota</taxon>
        <taxon>Viridiplantae</taxon>
        <taxon>Streptophyta</taxon>
        <taxon>Embryophyta</taxon>
        <taxon>Tracheophyta</taxon>
        <taxon>Spermatophyta</taxon>
        <taxon>Magnoliopsida</taxon>
        <taxon>Liliopsida</taxon>
        <taxon>Poales</taxon>
        <taxon>Poaceae</taxon>
        <taxon>PACMAD clade</taxon>
        <taxon>Panicoideae</taxon>
        <taxon>Andropogonodae</taxon>
        <taxon>Andropogoneae</taxon>
        <taxon>Tripsacinae</taxon>
        <taxon>Zea</taxon>
    </lineage>
</organism>
<dbReference type="EMBL" id="CM000785">
    <property type="protein sequence ID" value="AQL00893.1"/>
    <property type="molecule type" value="Genomic_DNA"/>
</dbReference>
<dbReference type="AlphaFoldDB" id="A0A1D6NRG5"/>
<sequence length="108" mass="12498">MVMAPYSSRLRKDMPVTKADLIDVLCDYIMTIQDDTTLESHMSKDEMIKDKNIIWTCASGGLQKHYGSKYKIAYNKKRSGWALFLSGTYNCLVPWLKEIQRFFEGTCN</sequence>
<accession>A0A1D6NRG5</accession>